<organism evidence="2 3">
    <name type="scientific">Streptomyces lonegramiae</name>
    <dbReference type="NCBI Taxonomy" id="3075524"/>
    <lineage>
        <taxon>Bacteria</taxon>
        <taxon>Bacillati</taxon>
        <taxon>Actinomycetota</taxon>
        <taxon>Actinomycetes</taxon>
        <taxon>Kitasatosporales</taxon>
        <taxon>Streptomycetaceae</taxon>
        <taxon>Streptomyces</taxon>
    </lineage>
</organism>
<dbReference type="RefSeq" id="WP_311724420.1">
    <property type="nucleotide sequence ID" value="NZ_JAVRFD010000006.1"/>
</dbReference>
<evidence type="ECO:0000313" key="3">
    <source>
        <dbReference type="Proteomes" id="UP001180754"/>
    </source>
</evidence>
<sequence length="118" mass="13474">MGRRTVALLREAGWSVRHLGEVYADDGQHVPDEEWIACGLANGWALLTQDERIRYRAHERGALADGGNPLFYLSKKDLLIADKVHRFHSQQVAIYRAVARGEAAIYAVYEDRIEKKWP</sequence>
<keyword evidence="3" id="KW-1185">Reference proteome</keyword>
<name>A0ABU2XDL9_9ACTN</name>
<gene>
    <name evidence="2" type="ORF">RND15_15040</name>
</gene>
<proteinExistence type="predicted"/>
<accession>A0ABU2XDL9</accession>
<evidence type="ECO:0000313" key="2">
    <source>
        <dbReference type="EMBL" id="MDT0544008.1"/>
    </source>
</evidence>
<evidence type="ECO:0000259" key="1">
    <source>
        <dbReference type="Pfam" id="PF18478"/>
    </source>
</evidence>
<protein>
    <submittedName>
        <fullName evidence="2">Toxin-antitoxin system, toxin component, PIN family protein</fullName>
    </submittedName>
</protein>
<dbReference type="InterPro" id="IPR041375">
    <property type="entry name" value="VapC45_PIN-like"/>
</dbReference>
<comment type="caution">
    <text evidence="2">The sequence shown here is derived from an EMBL/GenBank/DDBJ whole genome shotgun (WGS) entry which is preliminary data.</text>
</comment>
<dbReference type="Proteomes" id="UP001180754">
    <property type="component" value="Unassembled WGS sequence"/>
</dbReference>
<feature type="domain" description="VapC45 PIN like" evidence="1">
    <location>
        <begin position="6"/>
        <end position="75"/>
    </location>
</feature>
<dbReference type="Pfam" id="PF18478">
    <property type="entry name" value="PIN_10"/>
    <property type="match status" value="1"/>
</dbReference>
<dbReference type="EMBL" id="JAVRFD010000006">
    <property type="protein sequence ID" value="MDT0544008.1"/>
    <property type="molecule type" value="Genomic_DNA"/>
</dbReference>
<reference evidence="2" key="1">
    <citation type="submission" date="2024-05" db="EMBL/GenBank/DDBJ databases">
        <title>30 novel species of actinomycetes from the DSMZ collection.</title>
        <authorList>
            <person name="Nouioui I."/>
        </authorList>
    </citation>
    <scope>NUCLEOTIDE SEQUENCE</scope>
    <source>
        <strain evidence="2">DSM 41529</strain>
    </source>
</reference>